<dbReference type="RefSeq" id="WP_341566439.1">
    <property type="nucleotide sequence ID" value="NZ_JBAKAR010000002.1"/>
</dbReference>
<keyword evidence="1" id="KW-0732">Signal</keyword>
<dbReference type="EMBL" id="JBAKAR010000002">
    <property type="protein sequence ID" value="MEL0612430.1"/>
    <property type="molecule type" value="Genomic_DNA"/>
</dbReference>
<dbReference type="Pfam" id="PF04338">
    <property type="entry name" value="DUF481"/>
    <property type="match status" value="1"/>
</dbReference>
<dbReference type="Proteomes" id="UP001379949">
    <property type="component" value="Unassembled WGS sequence"/>
</dbReference>
<comment type="caution">
    <text evidence="2">The sequence shown here is derived from an EMBL/GenBank/DDBJ whole genome shotgun (WGS) entry which is preliminary data.</text>
</comment>
<name>A0ABU9G1T9_9GAMM</name>
<accession>A0ABU9G1T9</accession>
<organism evidence="2 3">
    <name type="scientific">Marinomonas arenicola</name>
    <dbReference type="NCBI Taxonomy" id="569601"/>
    <lineage>
        <taxon>Bacteria</taxon>
        <taxon>Pseudomonadati</taxon>
        <taxon>Pseudomonadota</taxon>
        <taxon>Gammaproteobacteria</taxon>
        <taxon>Oceanospirillales</taxon>
        <taxon>Oceanospirillaceae</taxon>
        <taxon>Marinomonas</taxon>
    </lineage>
</organism>
<feature type="chain" id="PRO_5045334195" evidence="1">
    <location>
        <begin position="21"/>
        <end position="246"/>
    </location>
</feature>
<evidence type="ECO:0000313" key="2">
    <source>
        <dbReference type="EMBL" id="MEL0612430.1"/>
    </source>
</evidence>
<proteinExistence type="predicted"/>
<dbReference type="InterPro" id="IPR007433">
    <property type="entry name" value="DUF481"/>
</dbReference>
<evidence type="ECO:0000313" key="3">
    <source>
        <dbReference type="Proteomes" id="UP001379949"/>
    </source>
</evidence>
<keyword evidence="3" id="KW-1185">Reference proteome</keyword>
<gene>
    <name evidence="2" type="ORF">V6242_04680</name>
</gene>
<evidence type="ECO:0000256" key="1">
    <source>
        <dbReference type="SAM" id="SignalP"/>
    </source>
</evidence>
<reference evidence="2 3" key="1">
    <citation type="submission" date="2024-02" db="EMBL/GenBank/DDBJ databases">
        <title>Bacteria isolated from the canopy kelp, Nereocystis luetkeana.</title>
        <authorList>
            <person name="Pfister C.A."/>
            <person name="Younker I.T."/>
            <person name="Light S.H."/>
        </authorList>
    </citation>
    <scope>NUCLEOTIDE SEQUENCE [LARGE SCALE GENOMIC DNA]</scope>
    <source>
        <strain evidence="2 3">TI.4.07</strain>
    </source>
</reference>
<sequence>MILKYSLAILVMLATQMAFAAGKAIDKLGVAGSAEFGLQMTSGNSNTNNLSSGLHINQNLKNWRNHYAFESFYSDSDHVATTETYRGSLQSDYKYNNKEFWYVREEAEKDRFSGYKYKTNMSTGYGNRIWQQEDGSFLETSVGVGYRRNQLETGTEEAIFDRGVITRFALKYMKKLSASSAFRQSLTTQVNLEHLGTVTESISSLQANIVENFAMKLSYRVQYSSKAPLDTEKTDTETSITLLYSF</sequence>
<feature type="signal peptide" evidence="1">
    <location>
        <begin position="1"/>
        <end position="20"/>
    </location>
</feature>
<protein>
    <submittedName>
        <fullName evidence="2">DUF481 domain-containing protein</fullName>
    </submittedName>
</protein>